<reference evidence="1" key="1">
    <citation type="submission" date="2014-12" db="EMBL/GenBank/DDBJ databases">
        <title>Insight into the proteome of Arion vulgaris.</title>
        <authorList>
            <person name="Aradska J."/>
            <person name="Bulat T."/>
            <person name="Smidak R."/>
            <person name="Sarate P."/>
            <person name="Gangsoo J."/>
            <person name="Sialana F."/>
            <person name="Bilban M."/>
            <person name="Lubec G."/>
        </authorList>
    </citation>
    <scope>NUCLEOTIDE SEQUENCE</scope>
    <source>
        <tissue evidence="1">Skin</tissue>
    </source>
</reference>
<gene>
    <name evidence="1" type="primary">ORF183584</name>
</gene>
<dbReference type="AlphaFoldDB" id="A0A0B7BHD7"/>
<dbReference type="InterPro" id="IPR012337">
    <property type="entry name" value="RNaseH-like_sf"/>
</dbReference>
<name>A0A0B7BHD7_9EUPU</name>
<protein>
    <recommendedName>
        <fullName evidence="2">RNase H type-1 domain-containing protein</fullName>
    </recommendedName>
</protein>
<accession>A0A0B7BHD7</accession>
<dbReference type="EMBL" id="HACG01044690">
    <property type="protein sequence ID" value="CEK91555.1"/>
    <property type="molecule type" value="Transcribed_RNA"/>
</dbReference>
<evidence type="ECO:0000313" key="1">
    <source>
        <dbReference type="EMBL" id="CEK91555.1"/>
    </source>
</evidence>
<sequence length="50" mass="5726">MIRKVEAGSVHRQWIQASTICRITLIFVLGHMGVDGNERTDRMASERIQN</sequence>
<organism evidence="1">
    <name type="scientific">Arion vulgaris</name>
    <dbReference type="NCBI Taxonomy" id="1028688"/>
    <lineage>
        <taxon>Eukaryota</taxon>
        <taxon>Metazoa</taxon>
        <taxon>Spiralia</taxon>
        <taxon>Lophotrochozoa</taxon>
        <taxon>Mollusca</taxon>
        <taxon>Gastropoda</taxon>
        <taxon>Heterobranchia</taxon>
        <taxon>Euthyneura</taxon>
        <taxon>Panpulmonata</taxon>
        <taxon>Eupulmonata</taxon>
        <taxon>Stylommatophora</taxon>
        <taxon>Helicina</taxon>
        <taxon>Arionoidea</taxon>
        <taxon>Arionidae</taxon>
        <taxon>Arion</taxon>
    </lineage>
</organism>
<feature type="non-terminal residue" evidence="1">
    <location>
        <position position="50"/>
    </location>
</feature>
<dbReference type="SUPFAM" id="SSF53098">
    <property type="entry name" value="Ribonuclease H-like"/>
    <property type="match status" value="1"/>
</dbReference>
<evidence type="ECO:0008006" key="2">
    <source>
        <dbReference type="Google" id="ProtNLM"/>
    </source>
</evidence>
<proteinExistence type="predicted"/>